<dbReference type="InterPro" id="IPR011992">
    <property type="entry name" value="EF-hand-dom_pair"/>
</dbReference>
<proteinExistence type="predicted"/>
<name>A0ABP0G8V9_CLALP</name>
<dbReference type="Gene3D" id="1.10.238.10">
    <property type="entry name" value="EF-hand"/>
    <property type="match status" value="1"/>
</dbReference>
<dbReference type="EMBL" id="CAWYQH010000108">
    <property type="protein sequence ID" value="CAK8688060.1"/>
    <property type="molecule type" value="Genomic_DNA"/>
</dbReference>
<sequence>MGVYSSAFAVEAKDIIKLKPTDPNWLFKHAESCMVPFSEVQRCWRRFTLIGANKKGVLTQNSKIWKTDDKFLQQVSRMLPWSSKGTLSFQVYLKVVKWFENLEEVEKLKVIYLVINRGQAVDSDITQRVLKHVYPTMTEDDLFQSAKSFVEKVDHKRQGSIDEEEFIEFAKQVSFEEMSKLLNFKLIPEDVELPV</sequence>
<dbReference type="Proteomes" id="UP001642483">
    <property type="component" value="Unassembled WGS sequence"/>
</dbReference>
<protein>
    <submittedName>
        <fullName evidence="1">Uncharacterized protein</fullName>
    </submittedName>
</protein>
<accession>A0ABP0G8V9</accession>
<gene>
    <name evidence="1" type="ORF">CVLEPA_LOCUS20098</name>
</gene>
<organism evidence="1 2">
    <name type="scientific">Clavelina lepadiformis</name>
    <name type="common">Light-bulb sea squirt</name>
    <name type="synonym">Ascidia lepadiformis</name>
    <dbReference type="NCBI Taxonomy" id="159417"/>
    <lineage>
        <taxon>Eukaryota</taxon>
        <taxon>Metazoa</taxon>
        <taxon>Chordata</taxon>
        <taxon>Tunicata</taxon>
        <taxon>Ascidiacea</taxon>
        <taxon>Aplousobranchia</taxon>
        <taxon>Clavelinidae</taxon>
        <taxon>Clavelina</taxon>
    </lineage>
</organism>
<comment type="caution">
    <text evidence="1">The sequence shown here is derived from an EMBL/GenBank/DDBJ whole genome shotgun (WGS) entry which is preliminary data.</text>
</comment>
<reference evidence="1 2" key="1">
    <citation type="submission" date="2024-02" db="EMBL/GenBank/DDBJ databases">
        <authorList>
            <person name="Daric V."/>
            <person name="Darras S."/>
        </authorList>
    </citation>
    <scope>NUCLEOTIDE SEQUENCE [LARGE SCALE GENOMIC DNA]</scope>
</reference>
<dbReference type="SUPFAM" id="SSF47473">
    <property type="entry name" value="EF-hand"/>
    <property type="match status" value="1"/>
</dbReference>
<keyword evidence="2" id="KW-1185">Reference proteome</keyword>
<evidence type="ECO:0000313" key="1">
    <source>
        <dbReference type="EMBL" id="CAK8688060.1"/>
    </source>
</evidence>
<evidence type="ECO:0000313" key="2">
    <source>
        <dbReference type="Proteomes" id="UP001642483"/>
    </source>
</evidence>